<protein>
    <submittedName>
        <fullName evidence="2">Uncharacterized protein</fullName>
    </submittedName>
</protein>
<evidence type="ECO:0000313" key="2">
    <source>
        <dbReference type="EMBL" id="ABX48775.1"/>
    </source>
</evidence>
<proteinExistence type="predicted"/>
<dbReference type="HOGENOM" id="CLU_874037_0_0_6"/>
<feature type="transmembrane region" description="Helical" evidence="1">
    <location>
        <begin position="31"/>
        <end position="50"/>
    </location>
</feature>
<evidence type="ECO:0000313" key="3">
    <source>
        <dbReference type="Proteomes" id="UP000000770"/>
    </source>
</evidence>
<reference evidence="2 3" key="1">
    <citation type="submission" date="2007-11" db="EMBL/GenBank/DDBJ databases">
        <title>Complete sequence of chromosome of Shewanella baltica OS195.</title>
        <authorList>
            <consortium name="US DOE Joint Genome Institute"/>
            <person name="Copeland A."/>
            <person name="Lucas S."/>
            <person name="Lapidus A."/>
            <person name="Barry K."/>
            <person name="Glavina del Rio T."/>
            <person name="Dalin E."/>
            <person name="Tice H."/>
            <person name="Pitluck S."/>
            <person name="Chain P."/>
            <person name="Malfatti S."/>
            <person name="Shin M."/>
            <person name="Vergez L."/>
            <person name="Schmutz J."/>
            <person name="Larimer F."/>
            <person name="Land M."/>
            <person name="Hauser L."/>
            <person name="Kyrpides N."/>
            <person name="Kim E."/>
            <person name="Brettar I."/>
            <person name="Rodrigues J."/>
            <person name="Konstantinidis K."/>
            <person name="Klappenbach J."/>
            <person name="Hofle M."/>
            <person name="Tiedje J."/>
            <person name="Richardson P."/>
        </authorList>
    </citation>
    <scope>NUCLEOTIDE SEQUENCE [LARGE SCALE GENOMIC DNA]</scope>
    <source>
        <strain evidence="2 3">OS195</strain>
    </source>
</reference>
<dbReference type="KEGG" id="sbn:Sbal195_1602"/>
<name>A9KWF2_SHEB9</name>
<dbReference type="Proteomes" id="UP000000770">
    <property type="component" value="Chromosome"/>
</dbReference>
<sequence length="318" mass="35748">MDKSSGSEVKDRMVWPKVVYEIFVNKSGIHFFYIASILIALLVVVISYKFSENNNLVAYISFAATISSLILATFAIFYAVYTNGELAKSLSNVNDGAEIIGKSSKELRSSSENLNVTSKNIGDSMNDLIRRIDDIPRFIHEKIELVNSNVEKISNNLESFQAPKSNVGSNKINLDSNTSEFIRSLSVIVKIYSLVILLSNKSGKFITEDIGNIDVLDGILGLLTTSSIFSSLGLADVIVNKRREKNTLVVSKVLPDFEKAVFDEIERRFFTESDDIQKLPDVYIQDIVEIFNYFDEEPPQQYSAMYNYYVATLTENVE</sequence>
<dbReference type="AlphaFoldDB" id="A9KWF2"/>
<evidence type="ECO:0000256" key="1">
    <source>
        <dbReference type="SAM" id="Phobius"/>
    </source>
</evidence>
<gene>
    <name evidence="2" type="ordered locus">Sbal195_1602</name>
</gene>
<dbReference type="GeneID" id="11771835"/>
<dbReference type="EMBL" id="CP000891">
    <property type="protein sequence ID" value="ABX48775.1"/>
    <property type="molecule type" value="Genomic_DNA"/>
</dbReference>
<accession>A9KWF2</accession>
<organism evidence="2 3">
    <name type="scientific">Shewanella baltica (strain OS195)</name>
    <dbReference type="NCBI Taxonomy" id="399599"/>
    <lineage>
        <taxon>Bacteria</taxon>
        <taxon>Pseudomonadati</taxon>
        <taxon>Pseudomonadota</taxon>
        <taxon>Gammaproteobacteria</taxon>
        <taxon>Alteromonadales</taxon>
        <taxon>Shewanellaceae</taxon>
        <taxon>Shewanella</taxon>
    </lineage>
</organism>
<keyword evidence="1" id="KW-0812">Transmembrane</keyword>
<feature type="transmembrane region" description="Helical" evidence="1">
    <location>
        <begin position="56"/>
        <end position="81"/>
    </location>
</feature>
<keyword evidence="1" id="KW-1133">Transmembrane helix</keyword>
<keyword evidence="1" id="KW-0472">Membrane</keyword>
<dbReference type="RefSeq" id="WP_006085342.1">
    <property type="nucleotide sequence ID" value="NC_009997.1"/>
</dbReference>